<dbReference type="SUPFAM" id="SSF160214">
    <property type="entry name" value="FlaG-like"/>
    <property type="match status" value="1"/>
</dbReference>
<dbReference type="Gene3D" id="3.30.160.170">
    <property type="entry name" value="FlaG-like"/>
    <property type="match status" value="1"/>
</dbReference>
<dbReference type="Pfam" id="PF03646">
    <property type="entry name" value="FlaG"/>
    <property type="match status" value="1"/>
</dbReference>
<dbReference type="Proteomes" id="UP000323317">
    <property type="component" value="Unassembled WGS sequence"/>
</dbReference>
<dbReference type="NCBIfam" id="NF005834">
    <property type="entry name" value="PRK07738.1"/>
    <property type="match status" value="1"/>
</dbReference>
<reference evidence="2 3" key="1">
    <citation type="submission" date="2019-08" db="EMBL/GenBank/DDBJ databases">
        <title>Bacillus genomes from the desert of Cuatro Cienegas, Coahuila.</title>
        <authorList>
            <person name="Olmedo-Alvarez G."/>
        </authorList>
    </citation>
    <scope>NUCLEOTIDE SEQUENCE [LARGE SCALE GENOMIC DNA]</scope>
    <source>
        <strain evidence="2 3">CH40_1T</strain>
    </source>
</reference>
<dbReference type="AlphaFoldDB" id="A0A5D4KH62"/>
<dbReference type="PANTHER" id="PTHR37166">
    <property type="entry name" value="PROTEIN FLAG"/>
    <property type="match status" value="1"/>
</dbReference>
<feature type="compositionally biased region" description="Basic and acidic residues" evidence="1">
    <location>
        <begin position="22"/>
        <end position="48"/>
    </location>
</feature>
<keyword evidence="2" id="KW-0966">Cell projection</keyword>
<dbReference type="PANTHER" id="PTHR37166:SF1">
    <property type="entry name" value="PROTEIN FLAG"/>
    <property type="match status" value="1"/>
</dbReference>
<evidence type="ECO:0000256" key="1">
    <source>
        <dbReference type="SAM" id="MobiDB-lite"/>
    </source>
</evidence>
<sequence>MIEKVTGGSSAFQSISTSQSSETKEIEKIHKVQDDRRDSTTQEPVTKEKVEEVVTGVNEFLNASDTSIQFQFHEKLKEYYVTIVDNNSKEIVREIPAKKMLDMYAAMTEFIGLMVDKKI</sequence>
<proteinExistence type="predicted"/>
<evidence type="ECO:0000313" key="3">
    <source>
        <dbReference type="Proteomes" id="UP000323317"/>
    </source>
</evidence>
<comment type="caution">
    <text evidence="2">The sequence shown here is derived from an EMBL/GenBank/DDBJ whole genome shotgun (WGS) entry which is preliminary data.</text>
</comment>
<accession>A0A5D4KH62</accession>
<evidence type="ECO:0000313" key="2">
    <source>
        <dbReference type="EMBL" id="TYR76055.1"/>
    </source>
</evidence>
<keyword evidence="2" id="KW-0969">Cilium</keyword>
<dbReference type="EMBL" id="VTEH01000004">
    <property type="protein sequence ID" value="TYR76055.1"/>
    <property type="molecule type" value="Genomic_DNA"/>
</dbReference>
<gene>
    <name evidence="2" type="primary">flaG</name>
    <name evidence="2" type="ORF">FZC79_07835</name>
</gene>
<dbReference type="InterPro" id="IPR035924">
    <property type="entry name" value="FlaG-like_sf"/>
</dbReference>
<dbReference type="RefSeq" id="WP_148946272.1">
    <property type="nucleotide sequence ID" value="NZ_VTEH01000004.1"/>
</dbReference>
<keyword evidence="2" id="KW-0282">Flagellum</keyword>
<organism evidence="2 3">
    <name type="scientific">Rossellomorea vietnamensis</name>
    <dbReference type="NCBI Taxonomy" id="218284"/>
    <lineage>
        <taxon>Bacteria</taxon>
        <taxon>Bacillati</taxon>
        <taxon>Bacillota</taxon>
        <taxon>Bacilli</taxon>
        <taxon>Bacillales</taxon>
        <taxon>Bacillaceae</taxon>
        <taxon>Rossellomorea</taxon>
    </lineage>
</organism>
<feature type="region of interest" description="Disordered" evidence="1">
    <location>
        <begin position="1"/>
        <end position="48"/>
    </location>
</feature>
<protein>
    <submittedName>
        <fullName evidence="2">Flagellar protein FlaG</fullName>
    </submittedName>
</protein>
<dbReference type="InterPro" id="IPR005186">
    <property type="entry name" value="FlaG"/>
</dbReference>
<name>A0A5D4KH62_9BACI</name>